<sequence length="381" mass="42609">MSNVQAGRALSSLKNFDGSSSVKTMWDVLVAGAGPAGAVAAFVLAQAGRQVLLVDEFRADTHKVGDSLPGAARQILQNLGLLADLESGSHLPCYGNVCAWGSDQLMVNDFISDPRGLGWHLDRVQFDEALRLAAVRAGAILWRNRVKQVSKCHNTWRVCLHDRECHSRWFIDTTGRAASLARSQGAIRQRDIPLFATYRWVVTSKNDTETRTFIESVPHGWWYTARLPHHTRVVIFHTDIQHARLIQHHPNLWDVYLEDTKYIHECLGYMTDTHSPHFIEAGGGYLNQVAGLQWIAAGDAALSFDPISSQGIFNALYTGMKAGQAVHAALSGDESLVNTYVDHLKAIRAAYCRHYGFMYRSENRWTNQPFWALRQAVSKEL</sequence>
<dbReference type="PANTHER" id="PTHR43747:SF1">
    <property type="entry name" value="SLR1998 PROTEIN"/>
    <property type="match status" value="1"/>
</dbReference>
<proteinExistence type="inferred from homology"/>
<keyword evidence="4" id="KW-1185">Reference proteome</keyword>
<reference evidence="4" key="1">
    <citation type="journal article" date="2021" name="Science">
        <title>Hunting the eagle killer: A cyanobacterial neurotoxin causes vacuolar myelinopathy.</title>
        <authorList>
            <person name="Breinlinger S."/>
            <person name="Phillips T.J."/>
            <person name="Haram B.N."/>
            <person name="Mares J."/>
            <person name="Martinez Yerena J.A."/>
            <person name="Hrouzek P."/>
            <person name="Sobotka R."/>
            <person name="Henderson W.M."/>
            <person name="Schmieder P."/>
            <person name="Williams S.M."/>
            <person name="Lauderdale J.D."/>
            <person name="Wilde H.D."/>
            <person name="Gerrin W."/>
            <person name="Kust A."/>
            <person name="Washington J.W."/>
            <person name="Wagner C."/>
            <person name="Geier B."/>
            <person name="Liebeke M."/>
            <person name="Enke H."/>
            <person name="Niedermeyer T.H.J."/>
            <person name="Wilde S.B."/>
        </authorList>
    </citation>
    <scope>NUCLEOTIDE SEQUENCE [LARGE SCALE GENOMIC DNA]</scope>
    <source>
        <strain evidence="4">Thurmond2011</strain>
    </source>
</reference>
<name>A0AAP5I5U5_9CYAN</name>
<dbReference type="AlphaFoldDB" id="A0AAP5I5U5"/>
<dbReference type="SUPFAM" id="SSF51905">
    <property type="entry name" value="FAD/NAD(P)-binding domain"/>
    <property type="match status" value="1"/>
</dbReference>
<dbReference type="InterPro" id="IPR002938">
    <property type="entry name" value="FAD-bd"/>
</dbReference>
<accession>A0AAP5I5U5</accession>
<dbReference type="PANTHER" id="PTHR43747">
    <property type="entry name" value="FAD-BINDING PROTEIN"/>
    <property type="match status" value="1"/>
</dbReference>
<evidence type="ECO:0000259" key="2">
    <source>
        <dbReference type="Pfam" id="PF01494"/>
    </source>
</evidence>
<dbReference type="EMBL" id="JAALHA020000005">
    <property type="protein sequence ID" value="MDR9895583.1"/>
    <property type="molecule type" value="Genomic_DNA"/>
</dbReference>
<evidence type="ECO:0000313" key="4">
    <source>
        <dbReference type="Proteomes" id="UP000667802"/>
    </source>
</evidence>
<comment type="caution">
    <text evidence="3">The sequence shown here is derived from an EMBL/GenBank/DDBJ whole genome shotgun (WGS) entry which is preliminary data.</text>
</comment>
<dbReference type="Gene3D" id="3.50.50.60">
    <property type="entry name" value="FAD/NAD(P)-binding domain"/>
    <property type="match status" value="1"/>
</dbReference>
<feature type="domain" description="FAD-binding" evidence="2">
    <location>
        <begin position="27"/>
        <end position="64"/>
    </location>
</feature>
<dbReference type="InterPro" id="IPR050816">
    <property type="entry name" value="Flavin-dep_Halogenase_NPB"/>
</dbReference>
<evidence type="ECO:0000256" key="1">
    <source>
        <dbReference type="ARBA" id="ARBA00038396"/>
    </source>
</evidence>
<evidence type="ECO:0000313" key="3">
    <source>
        <dbReference type="EMBL" id="MDR9895583.1"/>
    </source>
</evidence>
<gene>
    <name evidence="3" type="ORF">G7B40_013540</name>
</gene>
<dbReference type="PRINTS" id="PR00420">
    <property type="entry name" value="RNGMNOXGNASE"/>
</dbReference>
<comment type="similarity">
    <text evidence="1">Belongs to the flavin-dependent halogenase family. Bacterial tryptophan halogenase subfamily.</text>
</comment>
<organism evidence="3 4">
    <name type="scientific">Aetokthonos hydrillicola Thurmond2011</name>
    <dbReference type="NCBI Taxonomy" id="2712845"/>
    <lineage>
        <taxon>Bacteria</taxon>
        <taxon>Bacillati</taxon>
        <taxon>Cyanobacteriota</taxon>
        <taxon>Cyanophyceae</taxon>
        <taxon>Nostocales</taxon>
        <taxon>Hapalosiphonaceae</taxon>
        <taxon>Aetokthonos</taxon>
    </lineage>
</organism>
<dbReference type="InterPro" id="IPR036188">
    <property type="entry name" value="FAD/NAD-bd_sf"/>
</dbReference>
<dbReference type="Gene3D" id="3.30.9.100">
    <property type="match status" value="1"/>
</dbReference>
<protein>
    <submittedName>
        <fullName evidence="3">Tryptophan 7-halogenase</fullName>
    </submittedName>
</protein>
<dbReference type="GO" id="GO:0071949">
    <property type="term" value="F:FAD binding"/>
    <property type="evidence" value="ECO:0007669"/>
    <property type="project" value="InterPro"/>
</dbReference>
<dbReference type="Pfam" id="PF01494">
    <property type="entry name" value="FAD_binding_3"/>
    <property type="match status" value="1"/>
</dbReference>
<dbReference type="Proteomes" id="UP000667802">
    <property type="component" value="Unassembled WGS sequence"/>
</dbReference>